<feature type="region of interest" description="Disordered" evidence="1">
    <location>
        <begin position="1"/>
        <end position="118"/>
    </location>
</feature>
<dbReference type="EMBL" id="JAOB01000089">
    <property type="protein sequence ID" value="EUA09624.1"/>
    <property type="molecule type" value="Genomic_DNA"/>
</dbReference>
<feature type="compositionally biased region" description="Low complexity" evidence="1">
    <location>
        <begin position="24"/>
        <end position="38"/>
    </location>
</feature>
<dbReference type="AlphaFoldDB" id="X7YR84"/>
<evidence type="ECO:0000256" key="1">
    <source>
        <dbReference type="SAM" id="MobiDB-lite"/>
    </source>
</evidence>
<sequence length="118" mass="12152">MAKRVVVELVDDINGQSGPPQHDSTSTAPTTKSTSSTTGPPRAPGPYIAAARPTNSNGKPGRRQDDATAPPPPPRPAPDPALGSRQRHTTAGRGRIPAATINAYDDHIRSRTTGDGGG</sequence>
<reference evidence="2" key="1">
    <citation type="submission" date="2014-01" db="EMBL/GenBank/DDBJ databases">
        <authorList>
            <person name="Brown-Elliot B."/>
            <person name="Wallace R."/>
            <person name="Lenaerts A."/>
            <person name="Ordway D."/>
            <person name="DeGroote M.A."/>
            <person name="Parker T."/>
            <person name="Sizemore C."/>
            <person name="Tallon L.J."/>
            <person name="Sadzewicz L.K."/>
            <person name="Sengamalay N."/>
            <person name="Fraser C.M."/>
            <person name="Hine E."/>
            <person name="Shefchek K.A."/>
            <person name="Das S.P."/>
            <person name="Tettelin H."/>
        </authorList>
    </citation>
    <scope>NUCLEOTIDE SEQUENCE [LARGE SCALE GENOMIC DNA]</scope>
    <source>
        <strain evidence="2">4042</strain>
    </source>
</reference>
<feature type="compositionally biased region" description="Pro residues" evidence="1">
    <location>
        <begin position="69"/>
        <end position="79"/>
    </location>
</feature>
<organism evidence="2">
    <name type="scientific">Mycobacterium xenopi 4042</name>
    <dbReference type="NCBI Taxonomy" id="1299334"/>
    <lineage>
        <taxon>Bacteria</taxon>
        <taxon>Bacillati</taxon>
        <taxon>Actinomycetota</taxon>
        <taxon>Actinomycetes</taxon>
        <taxon>Mycobacteriales</taxon>
        <taxon>Mycobacteriaceae</taxon>
        <taxon>Mycobacterium</taxon>
    </lineage>
</organism>
<feature type="compositionally biased region" description="Polar residues" evidence="1">
    <location>
        <begin position="14"/>
        <end position="23"/>
    </location>
</feature>
<gene>
    <name evidence="2" type="ORF">I553_3708</name>
</gene>
<protein>
    <submittedName>
        <fullName evidence="2">Lsr2 family protein</fullName>
    </submittedName>
</protein>
<proteinExistence type="predicted"/>
<evidence type="ECO:0000313" key="2">
    <source>
        <dbReference type="EMBL" id="EUA09624.1"/>
    </source>
</evidence>
<comment type="caution">
    <text evidence="2">The sequence shown here is derived from an EMBL/GenBank/DDBJ whole genome shotgun (WGS) entry which is preliminary data.</text>
</comment>
<name>X7YR84_MYCXE</name>
<dbReference type="PATRIC" id="fig|1299334.3.peg.9145"/>
<accession>X7YR84</accession>